<dbReference type="GO" id="GO:0005524">
    <property type="term" value="F:ATP binding"/>
    <property type="evidence" value="ECO:0007669"/>
    <property type="project" value="UniProtKB-KW"/>
</dbReference>
<dbReference type="Pfam" id="PF00270">
    <property type="entry name" value="DEAD"/>
    <property type="match status" value="1"/>
</dbReference>
<dbReference type="PIRSF" id="PIRSF037307">
    <property type="entry name" value="Lhr-like_helic_prd"/>
    <property type="match status" value="1"/>
</dbReference>
<evidence type="ECO:0000256" key="2">
    <source>
        <dbReference type="ARBA" id="ARBA00022763"/>
    </source>
</evidence>
<dbReference type="InterPro" id="IPR045628">
    <property type="entry name" value="Lhr_WH_dom"/>
</dbReference>
<name>B8GDP7_METPE</name>
<dbReference type="KEGG" id="mpl:Mpal_2100"/>
<evidence type="ECO:0000256" key="9">
    <source>
        <dbReference type="ARBA" id="ARBA00093467"/>
    </source>
</evidence>
<dbReference type="InterPro" id="IPR011545">
    <property type="entry name" value="DEAD/DEAH_box_helicase_dom"/>
</dbReference>
<dbReference type="SMART" id="SM00487">
    <property type="entry name" value="DEXDc"/>
    <property type="match status" value="1"/>
</dbReference>
<evidence type="ECO:0000256" key="6">
    <source>
        <dbReference type="ARBA" id="ARBA00023125"/>
    </source>
</evidence>
<gene>
    <name evidence="12" type="ordered locus">Mpal_2100</name>
</gene>
<dbReference type="Proteomes" id="UP000002457">
    <property type="component" value="Chromosome"/>
</dbReference>
<evidence type="ECO:0000256" key="1">
    <source>
        <dbReference type="ARBA" id="ARBA00022741"/>
    </source>
</evidence>
<keyword evidence="3" id="KW-0378">Hydrolase</keyword>
<dbReference type="GO" id="GO:0004386">
    <property type="term" value="F:helicase activity"/>
    <property type="evidence" value="ECO:0007669"/>
    <property type="project" value="UniProtKB-KW"/>
</dbReference>
<feature type="domain" description="Helicase ATP-binding" evidence="10">
    <location>
        <begin position="31"/>
        <end position="199"/>
    </location>
</feature>
<keyword evidence="4 12" id="KW-0347">Helicase</keyword>
<dbReference type="InterPro" id="IPR017170">
    <property type="entry name" value="Lhr-like"/>
</dbReference>
<dbReference type="AlphaFoldDB" id="B8GDP7"/>
<dbReference type="OrthoDB" id="33870at2157"/>
<dbReference type="InterPro" id="IPR052511">
    <property type="entry name" value="ATP-dep_Helicase"/>
</dbReference>
<dbReference type="InterPro" id="IPR027417">
    <property type="entry name" value="P-loop_NTPase"/>
</dbReference>
<dbReference type="SUPFAM" id="SSF52540">
    <property type="entry name" value="P-loop containing nucleoside triphosphate hydrolases"/>
    <property type="match status" value="1"/>
</dbReference>
<dbReference type="InterPro" id="IPR001650">
    <property type="entry name" value="Helicase_C-like"/>
</dbReference>
<keyword evidence="5" id="KW-0067">ATP-binding</keyword>
<evidence type="ECO:0000256" key="4">
    <source>
        <dbReference type="ARBA" id="ARBA00022806"/>
    </source>
</evidence>
<dbReference type="InterPro" id="IPR014001">
    <property type="entry name" value="Helicase_ATP-bd"/>
</dbReference>
<dbReference type="Pfam" id="PF19306">
    <property type="entry name" value="WHD_Lhr"/>
    <property type="match status" value="1"/>
</dbReference>
<evidence type="ECO:0000313" key="13">
    <source>
        <dbReference type="Proteomes" id="UP000002457"/>
    </source>
</evidence>
<dbReference type="GO" id="GO:0003677">
    <property type="term" value="F:DNA binding"/>
    <property type="evidence" value="ECO:0007669"/>
    <property type="project" value="UniProtKB-KW"/>
</dbReference>
<dbReference type="CDD" id="cd17922">
    <property type="entry name" value="DEXHc_LHR-like"/>
    <property type="match status" value="1"/>
</dbReference>
<feature type="domain" description="Helicase C-terminal" evidence="11">
    <location>
        <begin position="234"/>
        <end position="388"/>
    </location>
</feature>
<keyword evidence="2" id="KW-0227">DNA damage</keyword>
<proteinExistence type="inferred from homology"/>
<evidence type="ECO:0000256" key="7">
    <source>
        <dbReference type="ARBA" id="ARBA00023204"/>
    </source>
</evidence>
<dbReference type="Pfam" id="PF08494">
    <property type="entry name" value="DEAD_assoc"/>
    <property type="match status" value="1"/>
</dbReference>
<keyword evidence="6" id="KW-0238">DNA-binding</keyword>
<dbReference type="GeneID" id="7271578"/>
<dbReference type="PROSITE" id="PS51192">
    <property type="entry name" value="HELICASE_ATP_BIND_1"/>
    <property type="match status" value="1"/>
</dbReference>
<protein>
    <submittedName>
        <fullName evidence="12">DEAD/DEAH box helicase domain protein</fullName>
    </submittedName>
</protein>
<keyword evidence="8" id="KW-0413">Isomerase</keyword>
<dbReference type="SMART" id="SM00490">
    <property type="entry name" value="HELICc"/>
    <property type="match status" value="1"/>
</dbReference>
<comment type="similarity">
    <text evidence="9">Belongs to the Lhr helicase family. Lhr-Core subfamily.</text>
</comment>
<keyword evidence="1" id="KW-0547">Nucleotide-binding</keyword>
<dbReference type="RefSeq" id="WP_012618717.1">
    <property type="nucleotide sequence ID" value="NC_011832.1"/>
</dbReference>
<evidence type="ECO:0000313" key="12">
    <source>
        <dbReference type="EMBL" id="ACL17398.1"/>
    </source>
</evidence>
<reference evidence="12 13" key="1">
    <citation type="journal article" date="2015" name="Genome Announc.">
        <title>Complete Genome Sequence of Methanosphaerula palustris E1-9CT, a Hydrogenotrophic Methanogen Isolated from a Minerotrophic Fen Peatland.</title>
        <authorList>
            <person name="Cadillo-Quiroz H."/>
            <person name="Browne P."/>
            <person name="Kyrpides N."/>
            <person name="Woyke T."/>
            <person name="Goodwin L."/>
            <person name="Detter C."/>
            <person name="Yavitt J.B."/>
            <person name="Zinder S.H."/>
        </authorList>
    </citation>
    <scope>NUCLEOTIDE SEQUENCE [LARGE SCALE GENOMIC DNA]</scope>
    <source>
        <strain evidence="13">ATCC BAA-1556 / DSM 19958 / E1-9c</strain>
    </source>
</reference>
<organism evidence="12 13">
    <name type="scientific">Methanosphaerula palustris (strain ATCC BAA-1556 / DSM 19958 / E1-9c)</name>
    <dbReference type="NCBI Taxonomy" id="521011"/>
    <lineage>
        <taxon>Archaea</taxon>
        <taxon>Methanobacteriati</taxon>
        <taxon>Methanobacteriota</taxon>
        <taxon>Stenosarchaea group</taxon>
        <taxon>Methanomicrobia</taxon>
        <taxon>Methanomicrobiales</taxon>
        <taxon>Methanoregulaceae</taxon>
        <taxon>Methanosphaerula</taxon>
    </lineage>
</organism>
<dbReference type="STRING" id="521011.Mpal_2100"/>
<dbReference type="HOGENOM" id="CLU_002025_0_0_2"/>
<keyword evidence="7" id="KW-0234">DNA repair</keyword>
<dbReference type="PANTHER" id="PTHR47962:SF5">
    <property type="entry name" value="ATP-DEPENDENT HELICASE LHR-RELATED"/>
    <property type="match status" value="1"/>
</dbReference>
<dbReference type="PANTHER" id="PTHR47962">
    <property type="entry name" value="ATP-DEPENDENT HELICASE LHR-RELATED-RELATED"/>
    <property type="match status" value="1"/>
</dbReference>
<dbReference type="EMBL" id="CP001338">
    <property type="protein sequence ID" value="ACL17398.1"/>
    <property type="molecule type" value="Genomic_DNA"/>
</dbReference>
<dbReference type="InterPro" id="IPR013701">
    <property type="entry name" value="Lhr-like_DEAD/DEAH_assoc"/>
</dbReference>
<sequence length="897" mass="98734">MPATDLLHPRVRACLSKRGFEDLSPAQEQSIPLLVKGKHLLVIAPTGTGKTESAMLPVFGGMLSGEGGGFQALYITPLRALNRDILGRMEWWCRELGLTVGVRHGDTSTSERRKQSLSPPDLLITTPETLQALFMGSQLRKHLAKVRYVIVDEIHELAGSKRGAQLSVALERLAVYAGNFQRIGLSATVGNPEEIAAFLSGAGRSAAIVQVPISKYLDLTVVYAGEKLSRQARCVEQALATPGSHLVFTNTRVTAEALGHLLYDRGDLEVHHGSLSKEVRIAAEERFRNGEITTLICTSSMELGIDIGYVEQVVQFSSPREVSRLIQRVGRAGHRMDRVSHGTVLATGFDDLLESLVIARRAKANEVEKVRIPRGAGDVLANQVAAIAVEYGEISRTAIRAILERTAPFAGTGPLLDQVCEQMALHRLIRLEGDLVITTGRARRYLTANLSMIPDERKVPVFDMVSRRTVGTLDESFVVGWVTTGAVFITKGQLWRVLDIEDGRLIVEPATKAKGELPSWEGEQIPVPFEVAQEVGHLRGSRQVESYTDSRRSIAYVDTFLSEMDKNRSVVPTDRLITLENTDEGVICNICAGHRANEVIGRVLSLLLSARYGTSVGIEIDAYRVLLRLPGSVRAAEVKETLFSLEPSYIQGILEIGLKRTALYKWKLVQVAKKFGAIDADADFERISIHRLSELFDKTVIQQEAYRELFSAYMDVEGASRVIGDLKAGSIEVTIGRVSILGAAGLFSSRDLITPASVDPAVLGTIRRRIEEQDVILCCMHCRMWKSRTKVSRVPDQPVCPNCGAKLIAALKPWDEPLYAIANKKNKNAEERAVEVKLIRTANIVLSSGKKAVIALSGRGVGPEHASRILATLTEGDPFYREILKAERHYVQTHQFW</sequence>
<evidence type="ECO:0000256" key="8">
    <source>
        <dbReference type="ARBA" id="ARBA00023235"/>
    </source>
</evidence>
<dbReference type="PROSITE" id="PS51194">
    <property type="entry name" value="HELICASE_CTER"/>
    <property type="match status" value="1"/>
</dbReference>
<dbReference type="eggNOG" id="arCOG00557">
    <property type="taxonomic scope" value="Archaea"/>
</dbReference>
<accession>B8GDP7</accession>
<dbReference type="GO" id="GO:0140097">
    <property type="term" value="F:catalytic activity, acting on DNA"/>
    <property type="evidence" value="ECO:0007669"/>
    <property type="project" value="UniProtKB-ARBA"/>
</dbReference>
<evidence type="ECO:0000259" key="11">
    <source>
        <dbReference type="PROSITE" id="PS51194"/>
    </source>
</evidence>
<dbReference type="GO" id="GO:0016887">
    <property type="term" value="F:ATP hydrolysis activity"/>
    <property type="evidence" value="ECO:0007669"/>
    <property type="project" value="TreeGrafter"/>
</dbReference>
<evidence type="ECO:0000256" key="3">
    <source>
        <dbReference type="ARBA" id="ARBA00022801"/>
    </source>
</evidence>
<dbReference type="GO" id="GO:0006281">
    <property type="term" value="P:DNA repair"/>
    <property type="evidence" value="ECO:0007669"/>
    <property type="project" value="UniProtKB-KW"/>
</dbReference>
<evidence type="ECO:0000256" key="5">
    <source>
        <dbReference type="ARBA" id="ARBA00022840"/>
    </source>
</evidence>
<dbReference type="Gene3D" id="3.40.50.300">
    <property type="entry name" value="P-loop containing nucleotide triphosphate hydrolases"/>
    <property type="match status" value="2"/>
</dbReference>
<keyword evidence="13" id="KW-1185">Reference proteome</keyword>
<evidence type="ECO:0000259" key="10">
    <source>
        <dbReference type="PROSITE" id="PS51192"/>
    </source>
</evidence>
<dbReference type="Pfam" id="PF00271">
    <property type="entry name" value="Helicase_C"/>
    <property type="match status" value="1"/>
</dbReference>